<dbReference type="Proteomes" id="UP000002640">
    <property type="component" value="Unassembled WGS sequence"/>
</dbReference>
<dbReference type="KEGG" id="psoj:PHYSODRAFT_409628"/>
<dbReference type="EMBL" id="JH159155">
    <property type="protein sequence ID" value="EGZ16162.1"/>
    <property type="molecule type" value="Genomic_DNA"/>
</dbReference>
<gene>
    <name evidence="1" type="ORF">PHYSODRAFT_409628</name>
</gene>
<dbReference type="InParanoid" id="G4ZQR1"/>
<dbReference type="AlphaFoldDB" id="G4ZQR1"/>
<dbReference type="RefSeq" id="XP_009529911.1">
    <property type="nucleotide sequence ID" value="XM_009531616.1"/>
</dbReference>
<protein>
    <recommendedName>
        <fullName evidence="3">MULE transposase domain-containing protein</fullName>
    </recommendedName>
</protein>
<evidence type="ECO:0008006" key="3">
    <source>
        <dbReference type="Google" id="ProtNLM"/>
    </source>
</evidence>
<evidence type="ECO:0000313" key="2">
    <source>
        <dbReference type="Proteomes" id="UP000002640"/>
    </source>
</evidence>
<name>G4ZQR1_PHYSP</name>
<accession>G4ZQR1</accession>
<organism evidence="1 2">
    <name type="scientific">Phytophthora sojae (strain P6497)</name>
    <name type="common">Soybean stem and root rot agent</name>
    <name type="synonym">Phytophthora megasperma f. sp. glycines</name>
    <dbReference type="NCBI Taxonomy" id="1094619"/>
    <lineage>
        <taxon>Eukaryota</taxon>
        <taxon>Sar</taxon>
        <taxon>Stramenopiles</taxon>
        <taxon>Oomycota</taxon>
        <taxon>Peronosporomycetes</taxon>
        <taxon>Peronosporales</taxon>
        <taxon>Peronosporaceae</taxon>
        <taxon>Phytophthora</taxon>
    </lineage>
</organism>
<reference evidence="1 2" key="1">
    <citation type="journal article" date="2006" name="Science">
        <title>Phytophthora genome sequences uncover evolutionary origins and mechanisms of pathogenesis.</title>
        <authorList>
            <person name="Tyler B.M."/>
            <person name="Tripathy S."/>
            <person name="Zhang X."/>
            <person name="Dehal P."/>
            <person name="Jiang R.H."/>
            <person name="Aerts A."/>
            <person name="Arredondo F.D."/>
            <person name="Baxter L."/>
            <person name="Bensasson D."/>
            <person name="Beynon J.L."/>
            <person name="Chapman J."/>
            <person name="Damasceno C.M."/>
            <person name="Dorrance A.E."/>
            <person name="Dou D."/>
            <person name="Dickerman A.W."/>
            <person name="Dubchak I.L."/>
            <person name="Garbelotto M."/>
            <person name="Gijzen M."/>
            <person name="Gordon S.G."/>
            <person name="Govers F."/>
            <person name="Grunwald N.J."/>
            <person name="Huang W."/>
            <person name="Ivors K.L."/>
            <person name="Jones R.W."/>
            <person name="Kamoun S."/>
            <person name="Krampis K."/>
            <person name="Lamour K.H."/>
            <person name="Lee M.K."/>
            <person name="McDonald W.H."/>
            <person name="Medina M."/>
            <person name="Meijer H.J."/>
            <person name="Nordberg E.K."/>
            <person name="Maclean D.J."/>
            <person name="Ospina-Giraldo M.D."/>
            <person name="Morris P.F."/>
            <person name="Phuntumart V."/>
            <person name="Putnam N.H."/>
            <person name="Rash S."/>
            <person name="Rose J.K."/>
            <person name="Sakihama Y."/>
            <person name="Salamov A.A."/>
            <person name="Savidor A."/>
            <person name="Scheuring C.F."/>
            <person name="Smith B.M."/>
            <person name="Sobral B.W."/>
            <person name="Terry A."/>
            <person name="Torto-Alalibo T.A."/>
            <person name="Win J."/>
            <person name="Xu Z."/>
            <person name="Zhang H."/>
            <person name="Grigoriev I.V."/>
            <person name="Rokhsar D.S."/>
            <person name="Boore J.L."/>
        </authorList>
    </citation>
    <scope>NUCLEOTIDE SEQUENCE [LARGE SCALE GENOMIC DNA]</scope>
    <source>
        <strain evidence="1 2">P6497</strain>
    </source>
</reference>
<dbReference type="OMA" id="MAYYIMG"/>
<proteinExistence type="predicted"/>
<dbReference type="GeneID" id="20651622"/>
<feature type="non-terminal residue" evidence="1">
    <location>
        <position position="70"/>
    </location>
</feature>
<sequence>MGDADDAQFNGVERVFGESAEVKYLMCFYHVVAKVFEKTRALQPSHAKLVMTGVYDMHFSLSEAEFLTTK</sequence>
<keyword evidence="2" id="KW-1185">Reference proteome</keyword>
<evidence type="ECO:0000313" key="1">
    <source>
        <dbReference type="EMBL" id="EGZ16162.1"/>
    </source>
</evidence>